<dbReference type="Gene3D" id="3.20.20.100">
    <property type="entry name" value="NADP-dependent oxidoreductase domain"/>
    <property type="match status" value="1"/>
</dbReference>
<organism evidence="2 3">
    <name type="scientific">Methylocapsa polymorpha</name>
    <dbReference type="NCBI Taxonomy" id="3080828"/>
    <lineage>
        <taxon>Bacteria</taxon>
        <taxon>Pseudomonadati</taxon>
        <taxon>Pseudomonadota</taxon>
        <taxon>Alphaproteobacteria</taxon>
        <taxon>Hyphomicrobiales</taxon>
        <taxon>Beijerinckiaceae</taxon>
        <taxon>Methylocapsa</taxon>
    </lineage>
</organism>
<gene>
    <name evidence="2" type="ORF">RZS28_18240</name>
</gene>
<feature type="domain" description="NADP-dependent oxidoreductase" evidence="1">
    <location>
        <begin position="15"/>
        <end position="314"/>
    </location>
</feature>
<name>A0ABZ0HT18_9HYPH</name>
<dbReference type="Pfam" id="PF00248">
    <property type="entry name" value="Aldo_ket_red"/>
    <property type="match status" value="1"/>
</dbReference>
<proteinExistence type="predicted"/>
<evidence type="ECO:0000259" key="1">
    <source>
        <dbReference type="Pfam" id="PF00248"/>
    </source>
</evidence>
<dbReference type="SUPFAM" id="SSF51430">
    <property type="entry name" value="NAD(P)-linked oxidoreductase"/>
    <property type="match status" value="1"/>
</dbReference>
<evidence type="ECO:0000313" key="2">
    <source>
        <dbReference type="EMBL" id="WOJ89693.1"/>
    </source>
</evidence>
<dbReference type="EMBL" id="CP136862">
    <property type="protein sequence ID" value="WOJ89693.1"/>
    <property type="molecule type" value="Genomic_DNA"/>
</dbReference>
<dbReference type="InterPro" id="IPR050523">
    <property type="entry name" value="AKR_Detox_Biosynth"/>
</dbReference>
<dbReference type="InterPro" id="IPR036812">
    <property type="entry name" value="NAD(P)_OxRdtase_dom_sf"/>
</dbReference>
<protein>
    <submittedName>
        <fullName evidence="2">Aldo/keto reductase</fullName>
    </submittedName>
</protein>
<dbReference type="InterPro" id="IPR023210">
    <property type="entry name" value="NADP_OxRdtase_dom"/>
</dbReference>
<dbReference type="Proteomes" id="UP001626536">
    <property type="component" value="Chromosome"/>
</dbReference>
<keyword evidence="3" id="KW-1185">Reference proteome</keyword>
<reference evidence="2 3" key="1">
    <citation type="submission" date="2023-10" db="EMBL/GenBank/DDBJ databases">
        <title>Novel methanotroph of the genus Methylocapsa from a subarctic wetland.</title>
        <authorList>
            <person name="Belova S.E."/>
            <person name="Oshkin I.Y."/>
            <person name="Miroshnikov K."/>
            <person name="Dedysh S.N."/>
        </authorList>
    </citation>
    <scope>NUCLEOTIDE SEQUENCE [LARGE SCALE GENOMIC DNA]</scope>
    <source>
        <strain evidence="2 3">RX1</strain>
    </source>
</reference>
<sequence length="315" mass="33772">MEQRKLGDSGLTVAPLALGGNVFGWTADEATSFSIIDAFVDQGFNLIDTADVYSIWVEGHQGGESETIIGKWLQRGGDRGKILIATKVGMDMKSGGKGLSKSHIIQSAEASLRRLQTDHIDLYQAHADDVWTPLEETLEAFASLVQAGKVRAIGASNYVASRLTDALAVSKAKGLPRYTSLQPHYNLAYRALFEGELQKFCIAEGIGVIPYYALAAGFLTGKYRKLEDIEGKSRGKTVAHYLDPRGFDILAALDKVAARYSATPAQIALAWLIAQPGVTAPIVSATSVAQFDEIAKAASIKLDAAALDRLDKVSA</sequence>
<dbReference type="RefSeq" id="WP_407339136.1">
    <property type="nucleotide sequence ID" value="NZ_CP136862.1"/>
</dbReference>
<accession>A0ABZ0HT18</accession>
<dbReference type="PANTHER" id="PTHR43364">
    <property type="entry name" value="NADH-SPECIFIC METHYLGLYOXAL REDUCTASE-RELATED"/>
    <property type="match status" value="1"/>
</dbReference>
<evidence type="ECO:0000313" key="3">
    <source>
        <dbReference type="Proteomes" id="UP001626536"/>
    </source>
</evidence>
<dbReference type="PANTHER" id="PTHR43364:SF6">
    <property type="entry name" value="OXIDOREDUCTASE-RELATED"/>
    <property type="match status" value="1"/>
</dbReference>
<dbReference type="CDD" id="cd19081">
    <property type="entry name" value="AKR_AKR9C1"/>
    <property type="match status" value="1"/>
</dbReference>